<protein>
    <submittedName>
        <fullName evidence="1">Putative ovule protein</fullName>
    </submittedName>
</protein>
<reference evidence="1" key="1">
    <citation type="submission" date="2015-12" db="EMBL/GenBank/DDBJ databases">
        <title>Gene expression during late stages of embryo sac development: a critical building block for successful pollen-pistil interactions.</title>
        <authorList>
            <person name="Liu Y."/>
            <person name="Joly V."/>
            <person name="Sabar M."/>
            <person name="Matton D.P."/>
        </authorList>
    </citation>
    <scope>NUCLEOTIDE SEQUENCE</scope>
</reference>
<dbReference type="EMBL" id="GEDG01027401">
    <property type="protein sequence ID" value="JAP13875.1"/>
    <property type="molecule type" value="Transcribed_RNA"/>
</dbReference>
<proteinExistence type="predicted"/>
<evidence type="ECO:0000313" key="1">
    <source>
        <dbReference type="EMBL" id="JAP13875.1"/>
    </source>
</evidence>
<sequence>YTLLNSRNECLLLQLFLCQLLFCQRLTILYLKGVEEVHWPTSLVVNTLNCLPREYIRLKVNDSGLSIE</sequence>
<name>A0A0V0H112_SOLCH</name>
<feature type="non-terminal residue" evidence="1">
    <location>
        <position position="1"/>
    </location>
</feature>
<dbReference type="AlphaFoldDB" id="A0A0V0H112"/>
<accession>A0A0V0H112</accession>
<organism evidence="1">
    <name type="scientific">Solanum chacoense</name>
    <name type="common">Chaco potato</name>
    <dbReference type="NCBI Taxonomy" id="4108"/>
    <lineage>
        <taxon>Eukaryota</taxon>
        <taxon>Viridiplantae</taxon>
        <taxon>Streptophyta</taxon>
        <taxon>Embryophyta</taxon>
        <taxon>Tracheophyta</taxon>
        <taxon>Spermatophyta</taxon>
        <taxon>Magnoliopsida</taxon>
        <taxon>eudicotyledons</taxon>
        <taxon>Gunneridae</taxon>
        <taxon>Pentapetalae</taxon>
        <taxon>asterids</taxon>
        <taxon>lamiids</taxon>
        <taxon>Solanales</taxon>
        <taxon>Solanaceae</taxon>
        <taxon>Solanoideae</taxon>
        <taxon>Solaneae</taxon>
        <taxon>Solanum</taxon>
    </lineage>
</organism>